<gene>
    <name evidence="2" type="ORF">SAMN04489745_2347</name>
</gene>
<dbReference type="STRING" id="156980.SAMN04489745_2347"/>
<feature type="domain" description="Tyrosine specific protein phosphatases" evidence="1">
    <location>
        <begin position="113"/>
        <end position="151"/>
    </location>
</feature>
<evidence type="ECO:0000259" key="1">
    <source>
        <dbReference type="PROSITE" id="PS50056"/>
    </source>
</evidence>
<dbReference type="Gene3D" id="3.90.190.10">
    <property type="entry name" value="Protein tyrosine phosphatase superfamily"/>
    <property type="match status" value="1"/>
</dbReference>
<evidence type="ECO:0000313" key="3">
    <source>
        <dbReference type="Proteomes" id="UP000182652"/>
    </source>
</evidence>
<name>A0A1H4QPS1_9MICC</name>
<dbReference type="Proteomes" id="UP000182652">
    <property type="component" value="Unassembled WGS sequence"/>
</dbReference>
<dbReference type="InterPro" id="IPR026893">
    <property type="entry name" value="Tyr/Ser_Pase_IphP-type"/>
</dbReference>
<dbReference type="InterPro" id="IPR016130">
    <property type="entry name" value="Tyr_Pase_AS"/>
</dbReference>
<dbReference type="PROSITE" id="PS50056">
    <property type="entry name" value="TYR_PHOSPHATASE_2"/>
    <property type="match status" value="1"/>
</dbReference>
<dbReference type="Pfam" id="PF13350">
    <property type="entry name" value="Y_phosphatase3"/>
    <property type="match status" value="1"/>
</dbReference>
<dbReference type="PROSITE" id="PS00383">
    <property type="entry name" value="TYR_PHOSPHATASE_1"/>
    <property type="match status" value="1"/>
</dbReference>
<sequence length="249" mass="25864">MIGQAVPLPKTYNFRGLGSLPAGKRRTKEGIFFRSDALHLLSDEGRGLLRELKVATVLDLRDDDEVLHAPSALAGLDLEVLRGNVLAGALGASLRDLPTLPGLYRMILAQGGSVAVSLARSVTANASQGRSTLVHCTAGKDRTGVMVALLLDAVGVDRDVIVADYAGTEANLAGEWIEGVKALLGKMGVPLTEQILAIAGGSPASAMLETLDLLDADFGGGAGYLGRHGLSDAELEALRAALLQDDSSE</sequence>
<dbReference type="InterPro" id="IPR000387">
    <property type="entry name" value="Tyr_Pase_dom"/>
</dbReference>
<protein>
    <submittedName>
        <fullName evidence="2">Protein tyrosine/serine phosphatase</fullName>
    </submittedName>
</protein>
<dbReference type="RefSeq" id="WP_066212946.1">
    <property type="nucleotide sequence ID" value="NZ_FNSN01000003.1"/>
</dbReference>
<organism evidence="2 3">
    <name type="scientific">Arthrobacter woluwensis</name>
    <dbReference type="NCBI Taxonomy" id="156980"/>
    <lineage>
        <taxon>Bacteria</taxon>
        <taxon>Bacillati</taxon>
        <taxon>Actinomycetota</taxon>
        <taxon>Actinomycetes</taxon>
        <taxon>Micrococcales</taxon>
        <taxon>Micrococcaceae</taxon>
        <taxon>Arthrobacter</taxon>
    </lineage>
</organism>
<keyword evidence="3" id="KW-1185">Reference proteome</keyword>
<evidence type="ECO:0000313" key="2">
    <source>
        <dbReference type="EMBL" id="SEC21508.1"/>
    </source>
</evidence>
<reference evidence="2 3" key="1">
    <citation type="submission" date="2016-10" db="EMBL/GenBank/DDBJ databases">
        <authorList>
            <person name="de Groot N.N."/>
        </authorList>
    </citation>
    <scope>NUCLEOTIDE SEQUENCE [LARGE SCALE GENOMIC DNA]</scope>
    <source>
        <strain evidence="2 3">DSM 10495</strain>
    </source>
</reference>
<accession>A0A1H4QPS1</accession>
<dbReference type="GO" id="GO:0004721">
    <property type="term" value="F:phosphoprotein phosphatase activity"/>
    <property type="evidence" value="ECO:0007669"/>
    <property type="project" value="InterPro"/>
</dbReference>
<dbReference type="InterPro" id="IPR029021">
    <property type="entry name" value="Prot-tyrosine_phosphatase-like"/>
</dbReference>
<dbReference type="EMBL" id="FNSN01000003">
    <property type="protein sequence ID" value="SEC21508.1"/>
    <property type="molecule type" value="Genomic_DNA"/>
</dbReference>
<dbReference type="AlphaFoldDB" id="A0A1H4QPS1"/>
<dbReference type="SUPFAM" id="SSF52799">
    <property type="entry name" value="(Phosphotyrosine protein) phosphatases II"/>
    <property type="match status" value="1"/>
</dbReference>
<proteinExistence type="predicted"/>